<organism evidence="1">
    <name type="scientific">marine metagenome</name>
    <dbReference type="NCBI Taxonomy" id="408172"/>
    <lineage>
        <taxon>unclassified sequences</taxon>
        <taxon>metagenomes</taxon>
        <taxon>ecological metagenomes</taxon>
    </lineage>
</organism>
<proteinExistence type="predicted"/>
<name>A0A382J5R6_9ZZZZ</name>
<accession>A0A382J5R6</accession>
<dbReference type="EMBL" id="UINC01071652">
    <property type="protein sequence ID" value="SVC06727.1"/>
    <property type="molecule type" value="Genomic_DNA"/>
</dbReference>
<evidence type="ECO:0000313" key="1">
    <source>
        <dbReference type="EMBL" id="SVC06727.1"/>
    </source>
</evidence>
<feature type="non-terminal residue" evidence="1">
    <location>
        <position position="76"/>
    </location>
</feature>
<gene>
    <name evidence="1" type="ORF">METZ01_LOCUS259581</name>
</gene>
<protein>
    <submittedName>
        <fullName evidence="1">Uncharacterized protein</fullName>
    </submittedName>
</protein>
<dbReference type="AlphaFoldDB" id="A0A382J5R6"/>
<reference evidence="1" key="1">
    <citation type="submission" date="2018-05" db="EMBL/GenBank/DDBJ databases">
        <authorList>
            <person name="Lanie J.A."/>
            <person name="Ng W.-L."/>
            <person name="Kazmierczak K.M."/>
            <person name="Andrzejewski T.M."/>
            <person name="Davidsen T.M."/>
            <person name="Wayne K.J."/>
            <person name="Tettelin H."/>
            <person name="Glass J.I."/>
            <person name="Rusch D."/>
            <person name="Podicherti R."/>
            <person name="Tsui H.-C.T."/>
            <person name="Winkler M.E."/>
        </authorList>
    </citation>
    <scope>NUCLEOTIDE SEQUENCE</scope>
</reference>
<sequence>MVVERVAKKPLDFQEKFLIGPMGRCHIKNTFSLFQEQQPSFTLEHFLKLWGNVSPYKINQSVENQNCIRDIIIARS</sequence>
<feature type="non-terminal residue" evidence="1">
    <location>
        <position position="1"/>
    </location>
</feature>